<dbReference type="Proteomes" id="UP000501466">
    <property type="component" value="Chromosome"/>
</dbReference>
<evidence type="ECO:0000313" key="3">
    <source>
        <dbReference type="Proteomes" id="UP000501466"/>
    </source>
</evidence>
<proteinExistence type="predicted"/>
<evidence type="ECO:0000313" key="2">
    <source>
        <dbReference type="EMBL" id="BBP43711.1"/>
    </source>
</evidence>
<dbReference type="PANTHER" id="PTHR34595">
    <property type="entry name" value="BLR5612 PROTEIN"/>
    <property type="match status" value="1"/>
</dbReference>
<dbReference type="InterPro" id="IPR051680">
    <property type="entry name" value="ATP-dep_Glu-Cys_Ligase-2"/>
</dbReference>
<organism evidence="2 3">
    <name type="scientific">Thiosulfativibrio zosterae</name>
    <dbReference type="NCBI Taxonomy" id="2675053"/>
    <lineage>
        <taxon>Bacteria</taxon>
        <taxon>Pseudomonadati</taxon>
        <taxon>Pseudomonadota</taxon>
        <taxon>Gammaproteobacteria</taxon>
        <taxon>Thiotrichales</taxon>
        <taxon>Piscirickettsiaceae</taxon>
        <taxon>Thiosulfativibrio</taxon>
    </lineage>
</organism>
<sequence length="314" mass="36591">MLSKVAERLYWSARYIERVENTARLAKVFSQLMFDLPKAVKLNWYTLVQITSNEVFFDTHYEAKTEKNCMSMLLSDRDNSTSLLSSLWWARENMRTTRDILPREAWVHINELYLMVKENKEDFESRSKRNALLDKIIKGCQSWTGMMTSTMSQNNTYRFIMLGTAIERADMTSRILDVGGFFVSQETVVDDEYPSDSILWANLLKSVSAYFMYRQNVQTEITGQHVVDFLMKDKEFARSVRFCINFVSSVVSKLPNSSELKEELDALVLHIDQDTVYEVGSTALHDYLDELQMALSTVHNKFYEIWFNPKQLAA</sequence>
<gene>
    <name evidence="2" type="ORF">THMIRHAT_14570</name>
</gene>
<dbReference type="AlphaFoldDB" id="A0A6F8PNL2"/>
<accession>A0A6F8PNL2</accession>
<evidence type="ECO:0000259" key="1">
    <source>
        <dbReference type="Pfam" id="PF04168"/>
    </source>
</evidence>
<keyword evidence="3" id="KW-1185">Reference proteome</keyword>
<dbReference type="Pfam" id="PF04168">
    <property type="entry name" value="Alpha-E"/>
    <property type="match status" value="1"/>
</dbReference>
<dbReference type="KEGG" id="tzo:THMIRHAT_14570"/>
<name>A0A6F8PNL2_9GAMM</name>
<dbReference type="EMBL" id="AP021888">
    <property type="protein sequence ID" value="BBP43711.1"/>
    <property type="molecule type" value="Genomic_DNA"/>
</dbReference>
<reference evidence="3" key="1">
    <citation type="submission" date="2019-11" db="EMBL/GenBank/DDBJ databases">
        <title>Isolation and characterization of two novel species in the genus Thiomicrorhabdus.</title>
        <authorList>
            <person name="Mochizuki J."/>
            <person name="Kojima H."/>
            <person name="Fukui M."/>
        </authorList>
    </citation>
    <scope>NUCLEOTIDE SEQUENCE [LARGE SCALE GENOMIC DNA]</scope>
    <source>
        <strain evidence="3">AkT22</strain>
    </source>
</reference>
<dbReference type="InterPro" id="IPR007296">
    <property type="entry name" value="DUF403"/>
</dbReference>
<protein>
    <recommendedName>
        <fullName evidence="1">DUF403 domain-containing protein</fullName>
    </recommendedName>
</protein>
<feature type="domain" description="DUF403" evidence="1">
    <location>
        <begin position="1"/>
        <end position="307"/>
    </location>
</feature>
<dbReference type="PANTHER" id="PTHR34595:SF7">
    <property type="entry name" value="SLL1039 PROTEIN"/>
    <property type="match status" value="1"/>
</dbReference>
<dbReference type="RefSeq" id="WP_173291490.1">
    <property type="nucleotide sequence ID" value="NZ_AP021888.1"/>
</dbReference>